<dbReference type="AlphaFoldDB" id="A0A847TX66"/>
<dbReference type="EMBL" id="WOWC01000001">
    <property type="protein sequence ID" value="NLV03628.1"/>
    <property type="molecule type" value="Genomic_DNA"/>
</dbReference>
<dbReference type="SUPFAM" id="SSF53649">
    <property type="entry name" value="Alkaline phosphatase-like"/>
    <property type="match status" value="1"/>
</dbReference>
<gene>
    <name evidence="2" type="ORF">GOC85_13740</name>
</gene>
<reference evidence="2" key="1">
    <citation type="submission" date="2019-12" db="EMBL/GenBank/DDBJ databases">
        <title>Haloferax alexandrinus strain pws11.</title>
        <authorList>
            <person name="Verma D.K."/>
            <person name="Gopal K."/>
            <person name="Prasad E.S."/>
        </authorList>
    </citation>
    <scope>NUCLEOTIDE SEQUENCE</scope>
    <source>
        <strain evidence="2">Pws11</strain>
    </source>
</reference>
<evidence type="ECO:0000313" key="3">
    <source>
        <dbReference type="Proteomes" id="UP000619835"/>
    </source>
</evidence>
<dbReference type="RefSeq" id="WP_170076714.1">
    <property type="nucleotide sequence ID" value="NZ_WOWC01000001.1"/>
</dbReference>
<evidence type="ECO:0000256" key="1">
    <source>
        <dbReference type="SAM" id="MobiDB-lite"/>
    </source>
</evidence>
<organism evidence="2 3">
    <name type="scientific">Haloferax volcanii</name>
    <name type="common">Halobacterium volcanii</name>
    <dbReference type="NCBI Taxonomy" id="2246"/>
    <lineage>
        <taxon>Archaea</taxon>
        <taxon>Methanobacteriati</taxon>
        <taxon>Methanobacteriota</taxon>
        <taxon>Stenosarchaea group</taxon>
        <taxon>Halobacteria</taxon>
        <taxon>Halobacteriales</taxon>
        <taxon>Haloferacaceae</taxon>
        <taxon>Haloferax</taxon>
    </lineage>
</organism>
<evidence type="ECO:0008006" key="4">
    <source>
        <dbReference type="Google" id="ProtNLM"/>
    </source>
</evidence>
<dbReference type="Proteomes" id="UP000619835">
    <property type="component" value="Unassembled WGS sequence"/>
</dbReference>
<proteinExistence type="predicted"/>
<sequence>MREKLLTKFYDSGLARKAFRYYVGAWTTVTSRVPIGTNIFEREWDTLIVLDTCRVDALKEVKDEYEFITDVDKIVSVGSTSNEWMANTFTSTYIDSVNSTAYLSANGYSSRVFKERRYPEVHMGTKHQPPSWVADEFCYPEDFLLLDQIWEYAPQDSPGHTLPEYVMDRAVNVGRSLNPEHLVVHFNQPHAPYIADAIGENRELKEFEQSPFESLRQGTDRDQVWEAYIENLRMVLDQVEVLLDNHSAEKVVITADHGEAFGEWGMYGHLPGMIHPHVKIVPWVTTKGDDKENYQPELEQEHNSERDTESQLRALGYK</sequence>
<name>A0A847TX66_HALVO</name>
<feature type="region of interest" description="Disordered" evidence="1">
    <location>
        <begin position="289"/>
        <end position="318"/>
    </location>
</feature>
<dbReference type="Gene3D" id="3.40.720.10">
    <property type="entry name" value="Alkaline Phosphatase, subunit A"/>
    <property type="match status" value="1"/>
</dbReference>
<dbReference type="InterPro" id="IPR017850">
    <property type="entry name" value="Alkaline_phosphatase_core_sf"/>
</dbReference>
<feature type="compositionally biased region" description="Basic and acidic residues" evidence="1">
    <location>
        <begin position="289"/>
        <end position="310"/>
    </location>
</feature>
<protein>
    <recommendedName>
        <fullName evidence="4">Sulfatase-like hydrolase/transferase</fullName>
    </recommendedName>
</protein>
<evidence type="ECO:0000313" key="2">
    <source>
        <dbReference type="EMBL" id="NLV03628.1"/>
    </source>
</evidence>
<accession>A0A847TX66</accession>
<comment type="caution">
    <text evidence="2">The sequence shown here is derived from an EMBL/GenBank/DDBJ whole genome shotgun (WGS) entry which is preliminary data.</text>
</comment>